<accession>A0ABN9KWK5</accession>
<comment type="caution">
    <text evidence="2">The sequence shown here is derived from an EMBL/GenBank/DDBJ whole genome shotgun (WGS) entry which is preliminary data.</text>
</comment>
<organism evidence="2 3">
    <name type="scientific">Ranitomeya imitator</name>
    <name type="common">mimic poison frog</name>
    <dbReference type="NCBI Taxonomy" id="111125"/>
    <lineage>
        <taxon>Eukaryota</taxon>
        <taxon>Metazoa</taxon>
        <taxon>Chordata</taxon>
        <taxon>Craniata</taxon>
        <taxon>Vertebrata</taxon>
        <taxon>Euteleostomi</taxon>
        <taxon>Amphibia</taxon>
        <taxon>Batrachia</taxon>
        <taxon>Anura</taxon>
        <taxon>Neobatrachia</taxon>
        <taxon>Hyloidea</taxon>
        <taxon>Dendrobatidae</taxon>
        <taxon>Dendrobatinae</taxon>
        <taxon>Ranitomeya</taxon>
    </lineage>
</organism>
<name>A0ABN9KWK5_9NEOB</name>
<feature type="region of interest" description="Disordered" evidence="1">
    <location>
        <begin position="67"/>
        <end position="102"/>
    </location>
</feature>
<dbReference type="Proteomes" id="UP001176940">
    <property type="component" value="Unassembled WGS sequence"/>
</dbReference>
<evidence type="ECO:0000313" key="2">
    <source>
        <dbReference type="EMBL" id="CAJ0927047.1"/>
    </source>
</evidence>
<evidence type="ECO:0000256" key="1">
    <source>
        <dbReference type="SAM" id="MobiDB-lite"/>
    </source>
</evidence>
<reference evidence="2" key="1">
    <citation type="submission" date="2023-07" db="EMBL/GenBank/DDBJ databases">
        <authorList>
            <person name="Stuckert A."/>
        </authorList>
    </citation>
    <scope>NUCLEOTIDE SEQUENCE</scope>
</reference>
<sequence length="117" mass="13388">MDLEVQSTQVQGYFHPSSGRYLFTQRKHTYDGNPQTSSAIKAIEEIKYELSTPVKCASSEINRWASLRGSTSRERSKSYGGTEQTGEMSGFPSYRNEKDEKNLQGRFVRKKCSYKDN</sequence>
<dbReference type="EMBL" id="CAUEEQ010004269">
    <property type="protein sequence ID" value="CAJ0927047.1"/>
    <property type="molecule type" value="Genomic_DNA"/>
</dbReference>
<gene>
    <name evidence="2" type="ORF">RIMI_LOCUS2932284</name>
</gene>
<protein>
    <submittedName>
        <fullName evidence="2">Uncharacterized protein</fullName>
    </submittedName>
</protein>
<proteinExistence type="predicted"/>
<evidence type="ECO:0000313" key="3">
    <source>
        <dbReference type="Proteomes" id="UP001176940"/>
    </source>
</evidence>
<keyword evidence="3" id="KW-1185">Reference proteome</keyword>